<dbReference type="RefSeq" id="WP_020894418.1">
    <property type="nucleotide sequence ID" value="NZ_ATMR01000091.1"/>
</dbReference>
<dbReference type="Proteomes" id="UP000014962">
    <property type="component" value="Unassembled WGS sequence"/>
</dbReference>
<sequence length="48" mass="5770">MRLLQILKKQFFRSKPQQANVKTSLNEITSKTMIERTFTKDDDTFMFI</sequence>
<comment type="caution">
    <text evidence="1">The sequence shown here is derived from an EMBL/GenBank/DDBJ whole genome shotgun (WGS) entry which is preliminary data.</text>
</comment>
<keyword evidence="2" id="KW-1185">Reference proteome</keyword>
<protein>
    <submittedName>
        <fullName evidence="1">Uncharacterized protein</fullName>
    </submittedName>
</protein>
<gene>
    <name evidence="1" type="ORF">ADIWIN_1548</name>
</gene>
<evidence type="ECO:0000313" key="1">
    <source>
        <dbReference type="EMBL" id="EPR73518.1"/>
    </source>
</evidence>
<dbReference type="OrthoDB" id="9948294at2"/>
<accession>S7XBY1</accession>
<dbReference type="EMBL" id="ATMR01000091">
    <property type="protein sequence ID" value="EPR73518.1"/>
    <property type="molecule type" value="Genomic_DNA"/>
</dbReference>
<organism evidence="1 2">
    <name type="scientific">Winogradskyella psychrotolerans RS-3</name>
    <dbReference type="NCBI Taxonomy" id="641526"/>
    <lineage>
        <taxon>Bacteria</taxon>
        <taxon>Pseudomonadati</taxon>
        <taxon>Bacteroidota</taxon>
        <taxon>Flavobacteriia</taxon>
        <taxon>Flavobacteriales</taxon>
        <taxon>Flavobacteriaceae</taxon>
        <taxon>Winogradskyella</taxon>
    </lineage>
</organism>
<evidence type="ECO:0000313" key="2">
    <source>
        <dbReference type="Proteomes" id="UP000014962"/>
    </source>
</evidence>
<dbReference type="AlphaFoldDB" id="S7XBY1"/>
<reference evidence="1 2" key="1">
    <citation type="journal article" date="2013" name="Genome Announc.">
        <title>Draft Genome Sequence of Winogradskyella psychrotolerans RS-3T, Isolated from the Marine Transect of Kongsfjorden, Ny-Alesund, Svalbard, Arctic Ocean.</title>
        <authorList>
            <person name="Kumar Pinnaka A."/>
            <person name="Ara S."/>
            <person name="Singh A."/>
            <person name="Shivaji S."/>
        </authorList>
    </citation>
    <scope>NUCLEOTIDE SEQUENCE [LARGE SCALE GENOMIC DNA]</scope>
    <source>
        <strain evidence="1 2">RS-3</strain>
    </source>
</reference>
<proteinExistence type="predicted"/>
<name>S7XBY1_9FLAO</name>